<dbReference type="Gene3D" id="3.40.50.720">
    <property type="entry name" value="NAD(P)-binding Rossmann-like Domain"/>
    <property type="match status" value="1"/>
</dbReference>
<dbReference type="GO" id="GO:0019305">
    <property type="term" value="P:dTDP-rhamnose biosynthetic process"/>
    <property type="evidence" value="ECO:0007669"/>
    <property type="project" value="UniProtKB-UniPathway"/>
</dbReference>
<dbReference type="Gene3D" id="3.90.25.10">
    <property type="entry name" value="UDP-galactose 4-epimerase, domain 1"/>
    <property type="match status" value="1"/>
</dbReference>
<evidence type="ECO:0000313" key="4">
    <source>
        <dbReference type="EMBL" id="MTD14133.1"/>
    </source>
</evidence>
<keyword evidence="5" id="KW-1185">Reference proteome</keyword>
<accession>A0A7K1FLN0</accession>
<dbReference type="PANTHER" id="PTHR10491:SF4">
    <property type="entry name" value="METHIONINE ADENOSYLTRANSFERASE 2 SUBUNIT BETA"/>
    <property type="match status" value="1"/>
</dbReference>
<dbReference type="GO" id="GO:0008831">
    <property type="term" value="F:dTDP-4-dehydrorhamnose reductase activity"/>
    <property type="evidence" value="ECO:0007669"/>
    <property type="project" value="UniProtKB-EC"/>
</dbReference>
<dbReference type="SUPFAM" id="SSF51735">
    <property type="entry name" value="NAD(P)-binding Rossmann-fold domains"/>
    <property type="match status" value="1"/>
</dbReference>
<dbReference type="CDD" id="cd05254">
    <property type="entry name" value="dTDP_HR_like_SDR_e"/>
    <property type="match status" value="1"/>
</dbReference>
<dbReference type="InterPro" id="IPR029903">
    <property type="entry name" value="RmlD-like-bd"/>
</dbReference>
<keyword evidence="2" id="KW-0521">NADP</keyword>
<evidence type="ECO:0000256" key="2">
    <source>
        <dbReference type="RuleBase" id="RU364082"/>
    </source>
</evidence>
<dbReference type="EMBL" id="WLYK01000002">
    <property type="protein sequence ID" value="MTD14133.1"/>
    <property type="molecule type" value="Genomic_DNA"/>
</dbReference>
<dbReference type="NCBIfam" id="TIGR01214">
    <property type="entry name" value="rmlD"/>
    <property type="match status" value="1"/>
</dbReference>
<comment type="pathway">
    <text evidence="2">Carbohydrate biosynthesis; dTDP-L-rhamnose biosynthesis.</text>
</comment>
<gene>
    <name evidence="4" type="primary">rfbD</name>
    <name evidence="4" type="ORF">GIS00_09265</name>
</gene>
<dbReference type="InterPro" id="IPR005913">
    <property type="entry name" value="dTDP_dehydrorham_reduct"/>
</dbReference>
<evidence type="ECO:0000259" key="3">
    <source>
        <dbReference type="Pfam" id="PF04321"/>
    </source>
</evidence>
<comment type="function">
    <text evidence="2">Catalyzes the reduction of dTDP-6-deoxy-L-lyxo-4-hexulose to yield dTDP-L-rhamnose.</text>
</comment>
<dbReference type="AlphaFoldDB" id="A0A7K1FLN0"/>
<dbReference type="PANTHER" id="PTHR10491">
    <property type="entry name" value="DTDP-4-DEHYDRORHAMNOSE REDUCTASE"/>
    <property type="match status" value="1"/>
</dbReference>
<evidence type="ECO:0000256" key="1">
    <source>
        <dbReference type="ARBA" id="ARBA00010944"/>
    </source>
</evidence>
<comment type="caution">
    <text evidence="4">The sequence shown here is derived from an EMBL/GenBank/DDBJ whole genome shotgun (WGS) entry which is preliminary data.</text>
</comment>
<proteinExistence type="inferred from homology"/>
<dbReference type="Proteomes" id="UP000460221">
    <property type="component" value="Unassembled WGS sequence"/>
</dbReference>
<dbReference type="InterPro" id="IPR036291">
    <property type="entry name" value="NAD(P)-bd_dom_sf"/>
</dbReference>
<evidence type="ECO:0000313" key="5">
    <source>
        <dbReference type="Proteomes" id="UP000460221"/>
    </source>
</evidence>
<dbReference type="EC" id="1.1.1.133" evidence="2"/>
<comment type="similarity">
    <text evidence="1 2">Belongs to the dTDP-4-dehydrorhamnose reductase family.</text>
</comment>
<reference evidence="4 5" key="1">
    <citation type="submission" date="2019-11" db="EMBL/GenBank/DDBJ databases">
        <authorList>
            <person name="Jiang L.-Q."/>
        </authorList>
    </citation>
    <scope>NUCLEOTIDE SEQUENCE [LARGE SCALE GENOMIC DNA]</scope>
    <source>
        <strain evidence="4 5">YIM 132087</strain>
    </source>
</reference>
<name>A0A7K1FLN0_9ACTN</name>
<organism evidence="4 5">
    <name type="scientific">Nakamurella alba</name>
    <dbReference type="NCBI Taxonomy" id="2665158"/>
    <lineage>
        <taxon>Bacteria</taxon>
        <taxon>Bacillati</taxon>
        <taxon>Actinomycetota</taxon>
        <taxon>Actinomycetes</taxon>
        <taxon>Nakamurellales</taxon>
        <taxon>Nakamurellaceae</taxon>
        <taxon>Nakamurella</taxon>
    </lineage>
</organism>
<dbReference type="UniPathway" id="UPA00124"/>
<protein>
    <recommendedName>
        <fullName evidence="2">dTDP-4-dehydrorhamnose reductase</fullName>
        <ecNumber evidence="2">1.1.1.133</ecNumber>
    </recommendedName>
</protein>
<dbReference type="Pfam" id="PF04321">
    <property type="entry name" value="RmlD_sub_bind"/>
    <property type="match status" value="1"/>
</dbReference>
<sequence length="300" mass="30492">MSAGTPLVRLLITGARGQLGSDLLALAELRGIPATGLGSADLDISDAAAVEVALQQFAAAGDLPAVVINAAAYTAVDAAETDQDRAFAVNGDGPGYLALHAAAFGLGLIHVSTDYVFPGDGTAPYEVDAPTGPKSVYGASKLAGEQAVLAAHPAAHVVRTAWVYGATGGNFVKTMAALSASRPTVSVVDDQQGSPTWSADLAAGLVELALGDVPGGVLHATGGGETTWFHFARAVFEHVGADPERVHPTTTDAFPRPAPRPAYSVLSPSAWNQAGLTPLRPWAEALDAAFAAHGEAFRPA</sequence>
<feature type="domain" description="RmlD-like substrate binding" evidence="3">
    <location>
        <begin position="9"/>
        <end position="291"/>
    </location>
</feature>
<dbReference type="GO" id="GO:0005829">
    <property type="term" value="C:cytosol"/>
    <property type="evidence" value="ECO:0007669"/>
    <property type="project" value="TreeGrafter"/>
</dbReference>
<keyword evidence="2 4" id="KW-0560">Oxidoreductase</keyword>